<evidence type="ECO:0000313" key="2">
    <source>
        <dbReference type="EMBL" id="KAG8382184.1"/>
    </source>
</evidence>
<feature type="region of interest" description="Disordered" evidence="1">
    <location>
        <begin position="107"/>
        <end position="136"/>
    </location>
</feature>
<accession>A0AAV6XGU5</accession>
<evidence type="ECO:0000256" key="1">
    <source>
        <dbReference type="SAM" id="MobiDB-lite"/>
    </source>
</evidence>
<dbReference type="GO" id="GO:0031490">
    <property type="term" value="F:chromatin DNA binding"/>
    <property type="evidence" value="ECO:0007669"/>
    <property type="project" value="InterPro"/>
</dbReference>
<name>A0AAV6XGU5_9LAMI</name>
<dbReference type="AlphaFoldDB" id="A0AAV6XGU5"/>
<keyword evidence="3" id="KW-1185">Reference proteome</keyword>
<evidence type="ECO:0000313" key="3">
    <source>
        <dbReference type="Proteomes" id="UP000826271"/>
    </source>
</evidence>
<protein>
    <submittedName>
        <fullName evidence="2">Uncharacterized protein</fullName>
    </submittedName>
</protein>
<dbReference type="Proteomes" id="UP000826271">
    <property type="component" value="Unassembled WGS sequence"/>
</dbReference>
<dbReference type="GO" id="GO:0003713">
    <property type="term" value="F:transcription coactivator activity"/>
    <property type="evidence" value="ECO:0007669"/>
    <property type="project" value="InterPro"/>
</dbReference>
<organism evidence="2 3">
    <name type="scientific">Buddleja alternifolia</name>
    <dbReference type="NCBI Taxonomy" id="168488"/>
    <lineage>
        <taxon>Eukaryota</taxon>
        <taxon>Viridiplantae</taxon>
        <taxon>Streptophyta</taxon>
        <taxon>Embryophyta</taxon>
        <taxon>Tracheophyta</taxon>
        <taxon>Spermatophyta</taxon>
        <taxon>Magnoliopsida</taxon>
        <taxon>eudicotyledons</taxon>
        <taxon>Gunneridae</taxon>
        <taxon>Pentapetalae</taxon>
        <taxon>asterids</taxon>
        <taxon>lamiids</taxon>
        <taxon>Lamiales</taxon>
        <taxon>Scrophulariaceae</taxon>
        <taxon>Buddlejeae</taxon>
        <taxon>Buddleja</taxon>
    </lineage>
</organism>
<reference evidence="2" key="1">
    <citation type="submission" date="2019-10" db="EMBL/GenBank/DDBJ databases">
        <authorList>
            <person name="Zhang R."/>
            <person name="Pan Y."/>
            <person name="Wang J."/>
            <person name="Ma R."/>
            <person name="Yu S."/>
        </authorList>
    </citation>
    <scope>NUCLEOTIDE SEQUENCE</scope>
    <source>
        <strain evidence="2">LA-IB0</strain>
        <tissue evidence="2">Leaf</tissue>
    </source>
</reference>
<dbReference type="PANTHER" id="PTHR33137">
    <property type="entry name" value="MEDIATOR OF RNA POLYMERASE II TRANSCRIPTION SUBUNIT 15A-RELATED"/>
    <property type="match status" value="1"/>
</dbReference>
<feature type="compositionally biased region" description="Low complexity" evidence="1">
    <location>
        <begin position="119"/>
        <end position="136"/>
    </location>
</feature>
<dbReference type="EMBL" id="WHWC01000005">
    <property type="protein sequence ID" value="KAG8382184.1"/>
    <property type="molecule type" value="Genomic_DNA"/>
</dbReference>
<proteinExistence type="predicted"/>
<comment type="caution">
    <text evidence="2">The sequence shown here is derived from an EMBL/GenBank/DDBJ whole genome shotgun (WGS) entry which is preliminary data.</text>
</comment>
<dbReference type="PANTHER" id="PTHR33137:SF4">
    <property type="entry name" value="MEDIATOR OF RNA POLYMERASE II TRANSCRIPTION SUBUNIT 15A-RELATED"/>
    <property type="match status" value="1"/>
</dbReference>
<gene>
    <name evidence="2" type="ORF">BUALT_Bualt05G0050400</name>
</gene>
<dbReference type="InterPro" id="IPR044661">
    <property type="entry name" value="MED15a/b/c-like"/>
</dbReference>
<sequence>MLVVGIGKRSFIKRTSLQIKSMNEMYFPELNEMYQRMAAKLQQHDALSQQTKNEQLEKLEFYKVMLERLIMFLRTTKKNEIMANHKEKIAGVEKQIVNLLSLNRPQKPVPSLQQRQLAQPHMHGMQQSQQQQPHIA</sequence>